<dbReference type="PANTHER" id="PTHR42928:SF5">
    <property type="entry name" value="BLR1237 PROTEIN"/>
    <property type="match status" value="1"/>
</dbReference>
<dbReference type="EMBL" id="JACOMF010000006">
    <property type="protein sequence ID" value="MBC4015117.1"/>
    <property type="molecule type" value="Genomic_DNA"/>
</dbReference>
<comment type="similarity">
    <text evidence="1">Belongs to the UPF0065 (bug) family.</text>
</comment>
<evidence type="ECO:0000256" key="1">
    <source>
        <dbReference type="ARBA" id="ARBA00006987"/>
    </source>
</evidence>
<sequence length="326" mass="34295">MRRRSLLALPALLPAAALAQAEWPNRPIRLVVPFTPAGTTDLTGRLAAELLGKRLGQPVVVENRPGAGGNVGAEFVARAEPDGYTMLLTTIGTGAINFAVYGDRMPYRPQDLAAVGLLMRVPNVLMVPPGSTARSIAELVALSKRQPGGLNYGTAGIGSSPHVCGELFKLMTGAEMTHVTYRGSAPMLTELMAARVDAGMDNIPSALAFIKDGKLRALATTGARRSAVLPDVPTLDEAGVKGFEATAWFGVLAPAATPKPVIARLGRELDAVARDPGFRARMAELGGELPALTPDGGTAPEPFEQFLAAERMKWAEVVRRSGAKVE</sequence>
<name>A0A9X0UCD7_9PROT</name>
<comment type="caution">
    <text evidence="3">The sequence shown here is derived from an EMBL/GenBank/DDBJ whole genome shotgun (WGS) entry which is preliminary data.</text>
</comment>
<evidence type="ECO:0000313" key="3">
    <source>
        <dbReference type="EMBL" id="MBC4015117.1"/>
    </source>
</evidence>
<keyword evidence="4" id="KW-1185">Reference proteome</keyword>
<dbReference type="InterPro" id="IPR005064">
    <property type="entry name" value="BUG"/>
</dbReference>
<accession>A0A9X0UCD7</accession>
<gene>
    <name evidence="3" type="ORF">H7965_07235</name>
</gene>
<dbReference type="Gene3D" id="3.40.190.10">
    <property type="entry name" value="Periplasmic binding protein-like II"/>
    <property type="match status" value="1"/>
</dbReference>
<evidence type="ECO:0000256" key="2">
    <source>
        <dbReference type="SAM" id="SignalP"/>
    </source>
</evidence>
<dbReference type="PIRSF" id="PIRSF017082">
    <property type="entry name" value="YflP"/>
    <property type="match status" value="1"/>
</dbReference>
<feature type="signal peptide" evidence="2">
    <location>
        <begin position="1"/>
        <end position="21"/>
    </location>
</feature>
<dbReference type="Gene3D" id="3.40.190.150">
    <property type="entry name" value="Bordetella uptake gene, domain 1"/>
    <property type="match status" value="1"/>
</dbReference>
<keyword evidence="2" id="KW-0732">Signal</keyword>
<feature type="chain" id="PRO_5040793613" evidence="2">
    <location>
        <begin position="22"/>
        <end position="326"/>
    </location>
</feature>
<dbReference type="Proteomes" id="UP000600101">
    <property type="component" value="Unassembled WGS sequence"/>
</dbReference>
<dbReference type="InterPro" id="IPR042100">
    <property type="entry name" value="Bug_dom1"/>
</dbReference>
<dbReference type="SUPFAM" id="SSF53850">
    <property type="entry name" value="Periplasmic binding protein-like II"/>
    <property type="match status" value="1"/>
</dbReference>
<dbReference type="PANTHER" id="PTHR42928">
    <property type="entry name" value="TRICARBOXYLATE-BINDING PROTEIN"/>
    <property type="match status" value="1"/>
</dbReference>
<dbReference type="RefSeq" id="WP_186769895.1">
    <property type="nucleotide sequence ID" value="NZ_JACOMF010000006.1"/>
</dbReference>
<dbReference type="AlphaFoldDB" id="A0A9X0UCD7"/>
<dbReference type="CDD" id="cd13578">
    <property type="entry name" value="PBP2_Bug27"/>
    <property type="match status" value="1"/>
</dbReference>
<organism evidence="3 4">
    <name type="scientific">Siccirubricoccus deserti</name>
    <dbReference type="NCBI Taxonomy" id="2013562"/>
    <lineage>
        <taxon>Bacteria</taxon>
        <taxon>Pseudomonadati</taxon>
        <taxon>Pseudomonadota</taxon>
        <taxon>Alphaproteobacteria</taxon>
        <taxon>Acetobacterales</taxon>
        <taxon>Roseomonadaceae</taxon>
        <taxon>Siccirubricoccus</taxon>
    </lineage>
</organism>
<reference evidence="3" key="1">
    <citation type="submission" date="2020-08" db="EMBL/GenBank/DDBJ databases">
        <authorList>
            <person name="Hu Y."/>
            <person name="Nguyen S.V."/>
            <person name="Li F."/>
            <person name="Fanning S."/>
        </authorList>
    </citation>
    <scope>NUCLEOTIDE SEQUENCE</scope>
    <source>
        <strain evidence="3">SYSU D8009</strain>
    </source>
</reference>
<protein>
    <submittedName>
        <fullName evidence="3">Tripartite tricarboxylate transporter substrate binding protein</fullName>
    </submittedName>
</protein>
<evidence type="ECO:0000313" key="4">
    <source>
        <dbReference type="Proteomes" id="UP000600101"/>
    </source>
</evidence>
<dbReference type="Pfam" id="PF03401">
    <property type="entry name" value="TctC"/>
    <property type="match status" value="1"/>
</dbReference>
<proteinExistence type="inferred from homology"/>